<dbReference type="HOGENOM" id="CLU_2729107_0_0_1"/>
<name>S8FQ90_FOMSC</name>
<keyword evidence="2" id="KW-1185">Reference proteome</keyword>
<proteinExistence type="predicted"/>
<accession>S8FQ90</accession>
<dbReference type="EMBL" id="KE504149">
    <property type="protein sequence ID" value="EPT00480.1"/>
    <property type="molecule type" value="Genomic_DNA"/>
</dbReference>
<organism evidence="1 2">
    <name type="scientific">Fomitopsis schrenkii</name>
    <name type="common">Brown rot fungus</name>
    <dbReference type="NCBI Taxonomy" id="2126942"/>
    <lineage>
        <taxon>Eukaryota</taxon>
        <taxon>Fungi</taxon>
        <taxon>Dikarya</taxon>
        <taxon>Basidiomycota</taxon>
        <taxon>Agaricomycotina</taxon>
        <taxon>Agaricomycetes</taxon>
        <taxon>Polyporales</taxon>
        <taxon>Fomitopsis</taxon>
    </lineage>
</organism>
<protein>
    <recommendedName>
        <fullName evidence="3">FAD-binding domain-containing protein</fullName>
    </recommendedName>
</protein>
<evidence type="ECO:0000313" key="1">
    <source>
        <dbReference type="EMBL" id="EPT00480.1"/>
    </source>
</evidence>
<feature type="non-terminal residue" evidence="1">
    <location>
        <position position="72"/>
    </location>
</feature>
<dbReference type="AlphaFoldDB" id="S8FQ90"/>
<evidence type="ECO:0008006" key="3">
    <source>
        <dbReference type="Google" id="ProtNLM"/>
    </source>
</evidence>
<reference evidence="1 2" key="1">
    <citation type="journal article" date="2012" name="Science">
        <title>The Paleozoic origin of enzymatic lignin decomposition reconstructed from 31 fungal genomes.</title>
        <authorList>
            <person name="Floudas D."/>
            <person name="Binder M."/>
            <person name="Riley R."/>
            <person name="Barry K."/>
            <person name="Blanchette R.A."/>
            <person name="Henrissat B."/>
            <person name="Martinez A.T."/>
            <person name="Otillar R."/>
            <person name="Spatafora J.W."/>
            <person name="Yadav J.S."/>
            <person name="Aerts A."/>
            <person name="Benoit I."/>
            <person name="Boyd A."/>
            <person name="Carlson A."/>
            <person name="Copeland A."/>
            <person name="Coutinho P.M."/>
            <person name="de Vries R.P."/>
            <person name="Ferreira P."/>
            <person name="Findley K."/>
            <person name="Foster B."/>
            <person name="Gaskell J."/>
            <person name="Glotzer D."/>
            <person name="Gorecki P."/>
            <person name="Heitman J."/>
            <person name="Hesse C."/>
            <person name="Hori C."/>
            <person name="Igarashi K."/>
            <person name="Jurgens J.A."/>
            <person name="Kallen N."/>
            <person name="Kersten P."/>
            <person name="Kohler A."/>
            <person name="Kuees U."/>
            <person name="Kumar T.K.A."/>
            <person name="Kuo A."/>
            <person name="LaButti K."/>
            <person name="Larrondo L.F."/>
            <person name="Lindquist E."/>
            <person name="Ling A."/>
            <person name="Lombard V."/>
            <person name="Lucas S."/>
            <person name="Lundell T."/>
            <person name="Martin R."/>
            <person name="McLaughlin D.J."/>
            <person name="Morgenstern I."/>
            <person name="Morin E."/>
            <person name="Murat C."/>
            <person name="Nagy L.G."/>
            <person name="Nolan M."/>
            <person name="Ohm R.A."/>
            <person name="Patyshakuliyeva A."/>
            <person name="Rokas A."/>
            <person name="Ruiz-Duenas F.J."/>
            <person name="Sabat G."/>
            <person name="Salamov A."/>
            <person name="Samejima M."/>
            <person name="Schmutz J."/>
            <person name="Slot J.C."/>
            <person name="St John F."/>
            <person name="Stenlid J."/>
            <person name="Sun H."/>
            <person name="Sun S."/>
            <person name="Syed K."/>
            <person name="Tsang A."/>
            <person name="Wiebenga A."/>
            <person name="Young D."/>
            <person name="Pisabarro A."/>
            <person name="Eastwood D.C."/>
            <person name="Martin F."/>
            <person name="Cullen D."/>
            <person name="Grigoriev I.V."/>
            <person name="Hibbett D.S."/>
        </authorList>
    </citation>
    <scope>NUCLEOTIDE SEQUENCE</scope>
    <source>
        <strain evidence="2">FP-58527</strain>
    </source>
</reference>
<dbReference type="OrthoDB" id="5428495at2759"/>
<sequence>QPGGTHSVGIALEDAVLFGTLFARLSAWTQLPSFLAAYQELREERCAVVKATDLKEARLVALPPGPARDARD</sequence>
<dbReference type="Gene3D" id="3.50.50.60">
    <property type="entry name" value="FAD/NAD(P)-binding domain"/>
    <property type="match status" value="1"/>
</dbReference>
<gene>
    <name evidence="1" type="ORF">FOMPIDRAFT_14950</name>
</gene>
<dbReference type="STRING" id="743788.S8FQ90"/>
<dbReference type="InterPro" id="IPR036188">
    <property type="entry name" value="FAD/NAD-bd_sf"/>
</dbReference>
<dbReference type="Proteomes" id="UP000015241">
    <property type="component" value="Unassembled WGS sequence"/>
</dbReference>
<feature type="non-terminal residue" evidence="1">
    <location>
        <position position="1"/>
    </location>
</feature>
<evidence type="ECO:0000313" key="2">
    <source>
        <dbReference type="Proteomes" id="UP000015241"/>
    </source>
</evidence>
<dbReference type="InParanoid" id="S8FQ90"/>